<comment type="caution">
    <text evidence="1">The sequence shown here is derived from an EMBL/GenBank/DDBJ whole genome shotgun (WGS) entry which is preliminary data.</text>
</comment>
<evidence type="ECO:0000313" key="2">
    <source>
        <dbReference type="Proteomes" id="UP001589818"/>
    </source>
</evidence>
<evidence type="ECO:0000313" key="1">
    <source>
        <dbReference type="EMBL" id="MFC0394290.1"/>
    </source>
</evidence>
<protein>
    <submittedName>
        <fullName evidence="1">Uncharacterized protein</fullName>
    </submittedName>
</protein>
<name>A0ABV6JEG6_9BACL</name>
<dbReference type="Proteomes" id="UP001589818">
    <property type="component" value="Unassembled WGS sequence"/>
</dbReference>
<dbReference type="EMBL" id="JBHLVF010000041">
    <property type="protein sequence ID" value="MFC0394290.1"/>
    <property type="molecule type" value="Genomic_DNA"/>
</dbReference>
<keyword evidence="2" id="KW-1185">Reference proteome</keyword>
<reference evidence="1 2" key="1">
    <citation type="submission" date="2024-09" db="EMBL/GenBank/DDBJ databases">
        <authorList>
            <person name="Sun Q."/>
            <person name="Mori K."/>
        </authorList>
    </citation>
    <scope>NUCLEOTIDE SEQUENCE [LARGE SCALE GENOMIC DNA]</scope>
    <source>
        <strain evidence="1 2">CCM 4839</strain>
    </source>
</reference>
<gene>
    <name evidence="1" type="ORF">ACFFJ8_23365</name>
</gene>
<organism evidence="1 2">
    <name type="scientific">Paenibacillus mendelii</name>
    <dbReference type="NCBI Taxonomy" id="206163"/>
    <lineage>
        <taxon>Bacteria</taxon>
        <taxon>Bacillati</taxon>
        <taxon>Bacillota</taxon>
        <taxon>Bacilli</taxon>
        <taxon>Bacillales</taxon>
        <taxon>Paenibacillaceae</taxon>
        <taxon>Paenibacillus</taxon>
    </lineage>
</organism>
<proteinExistence type="predicted"/>
<dbReference type="RefSeq" id="WP_204816832.1">
    <property type="nucleotide sequence ID" value="NZ_JANHOF010000001.1"/>
</dbReference>
<accession>A0ABV6JEG6</accession>
<sequence>MLFYHRLTKLPYADTLVKGLFLELWVYLLRENEWSHHPEIVNNLDELNAGKSYLDCHYDREVSLDTLSALSNISILFDQPVQKDIRHDTD</sequence>